<evidence type="ECO:0000313" key="1">
    <source>
        <dbReference type="EMBL" id="QBK87589.1"/>
    </source>
</evidence>
<gene>
    <name evidence="1" type="ORF">LCMAC201_05020</name>
</gene>
<protein>
    <submittedName>
        <fullName evidence="1">Uncharacterized protein</fullName>
    </submittedName>
</protein>
<sequence>MNNEWTTCVNLRKKKRQQRFSERDMCSHLVVRFEKAQQLQRKLKNVAKYGSS</sequence>
<proteinExistence type="predicted"/>
<reference evidence="1" key="1">
    <citation type="journal article" date="2019" name="MBio">
        <title>Virus Genomes from Deep Sea Sediments Expand the Ocean Megavirome and Support Independent Origins of Viral Gigantism.</title>
        <authorList>
            <person name="Backstrom D."/>
            <person name="Yutin N."/>
            <person name="Jorgensen S.L."/>
            <person name="Dharamshi J."/>
            <person name="Homa F."/>
            <person name="Zaremba-Niedwiedzka K."/>
            <person name="Spang A."/>
            <person name="Wolf Y.I."/>
            <person name="Koonin E.V."/>
            <person name="Ettema T.J."/>
        </authorList>
    </citation>
    <scope>NUCLEOTIDE SEQUENCE</scope>
</reference>
<accession>A0A481YWU4</accession>
<organism evidence="1">
    <name type="scientific">Marseillevirus LCMAC201</name>
    <dbReference type="NCBI Taxonomy" id="2506605"/>
    <lineage>
        <taxon>Viruses</taxon>
        <taxon>Varidnaviria</taxon>
        <taxon>Bamfordvirae</taxon>
        <taxon>Nucleocytoviricota</taxon>
        <taxon>Megaviricetes</taxon>
        <taxon>Pimascovirales</taxon>
        <taxon>Pimascovirales incertae sedis</taxon>
        <taxon>Marseilleviridae</taxon>
    </lineage>
</organism>
<dbReference type="EMBL" id="MK500360">
    <property type="protein sequence ID" value="QBK87589.1"/>
    <property type="molecule type" value="Genomic_DNA"/>
</dbReference>
<name>A0A481YWU4_9VIRU</name>